<accession>A0ACC3BZ34</accession>
<comment type="caution">
    <text evidence="1">The sequence shown here is derived from an EMBL/GenBank/DDBJ whole genome shotgun (WGS) entry which is preliminary data.</text>
</comment>
<reference evidence="1" key="1">
    <citation type="submission" date="2019-11" db="EMBL/GenBank/DDBJ databases">
        <title>Nori genome reveals adaptations in red seaweeds to the harsh intertidal environment.</title>
        <authorList>
            <person name="Wang D."/>
            <person name="Mao Y."/>
        </authorList>
    </citation>
    <scope>NUCLEOTIDE SEQUENCE</scope>
    <source>
        <tissue evidence="1">Gametophyte</tissue>
    </source>
</reference>
<name>A0ACC3BZ34_PYRYE</name>
<organism evidence="1 2">
    <name type="scientific">Pyropia yezoensis</name>
    <name type="common">Susabi-nori</name>
    <name type="synonym">Porphyra yezoensis</name>
    <dbReference type="NCBI Taxonomy" id="2788"/>
    <lineage>
        <taxon>Eukaryota</taxon>
        <taxon>Rhodophyta</taxon>
        <taxon>Bangiophyceae</taxon>
        <taxon>Bangiales</taxon>
        <taxon>Bangiaceae</taxon>
        <taxon>Pyropia</taxon>
    </lineage>
</organism>
<dbReference type="EMBL" id="CM020619">
    <property type="protein sequence ID" value="KAK1863152.1"/>
    <property type="molecule type" value="Genomic_DNA"/>
</dbReference>
<protein>
    <submittedName>
        <fullName evidence="1">Uncharacterized protein</fullName>
    </submittedName>
</protein>
<proteinExistence type="predicted"/>
<keyword evidence="2" id="KW-1185">Reference proteome</keyword>
<evidence type="ECO:0000313" key="1">
    <source>
        <dbReference type="EMBL" id="KAK1863152.1"/>
    </source>
</evidence>
<dbReference type="Proteomes" id="UP000798662">
    <property type="component" value="Chromosome 2"/>
</dbReference>
<sequence length="406" mass="41391">MTMTMTAAFSVPAGHPLTAVGRRPSVAMRRRPSQTAAVAPTAVRQITRPPTGIDADTAGEAAAATGRPARSSPTPLASSIPTTTATTTTSSPSSSTSSADAATSTTALDSAAAAAAATPAATPKRRKGGVYKEAKLRATGDTLVSTPPMIAICAAMATLTAVTGGAHVARIAASPHPASMAAAAAVGMVGGWLAADAASAVYHWALDNYGSEATPVWGAQIAGFQGHHDQPFTIAQRETCNNLYRSCVPALPQMAGLAVVAIAALASGGGTDSGLSVGLQSAYASFLVGCVGAQQFHKWAHSVKDLPVLAEAAGRARLIVSRRDHGKHHVSPYGGVYGIVSGWVNGPADAAQVWRRAEVAVWMARGVEPICWKLDPTLRARAFAIVGRPDPAAMAQEKEGAGDHRQ</sequence>
<evidence type="ECO:0000313" key="2">
    <source>
        <dbReference type="Proteomes" id="UP000798662"/>
    </source>
</evidence>
<gene>
    <name evidence="1" type="ORF">I4F81_005714</name>
</gene>